<feature type="domain" description="AP2/ERF" evidence="10">
    <location>
        <begin position="51"/>
        <end position="117"/>
    </location>
</feature>
<keyword evidence="6" id="KW-0804">Transcription</keyword>
<dbReference type="Pfam" id="PF00847">
    <property type="entry name" value="AP2"/>
    <property type="match status" value="2"/>
</dbReference>
<keyword evidence="7" id="KW-0539">Nucleus</keyword>
<dbReference type="FunFam" id="3.30.730.10:FF:000004">
    <property type="entry name" value="AP2-like ethylene-responsive transcription factor"/>
    <property type="match status" value="1"/>
</dbReference>
<evidence type="ECO:0000259" key="10">
    <source>
        <dbReference type="PROSITE" id="PS51032"/>
    </source>
</evidence>
<feature type="region of interest" description="Disordered" evidence="9">
    <location>
        <begin position="224"/>
        <end position="269"/>
    </location>
</feature>
<evidence type="ECO:0000256" key="2">
    <source>
        <dbReference type="ARBA" id="ARBA00022737"/>
    </source>
</evidence>
<evidence type="ECO:0000256" key="1">
    <source>
        <dbReference type="ARBA" id="ARBA00004123"/>
    </source>
</evidence>
<keyword evidence="2" id="KW-0677">Repeat</keyword>
<dbReference type="EMBL" id="CM018033">
    <property type="protein sequence ID" value="KAA8544837.1"/>
    <property type="molecule type" value="Genomic_DNA"/>
</dbReference>
<feature type="compositionally biased region" description="Polar residues" evidence="9">
    <location>
        <begin position="39"/>
        <end position="48"/>
    </location>
</feature>
<evidence type="ECO:0000256" key="8">
    <source>
        <dbReference type="ARBA" id="ARBA00037973"/>
    </source>
</evidence>
<dbReference type="OrthoDB" id="207175at2759"/>
<feature type="compositionally biased region" description="Basic residues" evidence="9">
    <location>
        <begin position="21"/>
        <end position="31"/>
    </location>
</feature>
<organism evidence="11 12">
    <name type="scientific">Nyssa sinensis</name>
    <dbReference type="NCBI Taxonomy" id="561372"/>
    <lineage>
        <taxon>Eukaryota</taxon>
        <taxon>Viridiplantae</taxon>
        <taxon>Streptophyta</taxon>
        <taxon>Embryophyta</taxon>
        <taxon>Tracheophyta</taxon>
        <taxon>Spermatophyta</taxon>
        <taxon>Magnoliopsida</taxon>
        <taxon>eudicotyledons</taxon>
        <taxon>Gunneridae</taxon>
        <taxon>Pentapetalae</taxon>
        <taxon>asterids</taxon>
        <taxon>Cornales</taxon>
        <taxon>Nyssaceae</taxon>
        <taxon>Nyssa</taxon>
    </lineage>
</organism>
<feature type="region of interest" description="Disordered" evidence="9">
    <location>
        <begin position="1"/>
        <end position="48"/>
    </location>
</feature>
<dbReference type="SUPFAM" id="SSF54171">
    <property type="entry name" value="DNA-binding domain"/>
    <property type="match status" value="2"/>
</dbReference>
<dbReference type="InterPro" id="IPR001471">
    <property type="entry name" value="AP2/ERF_dom"/>
</dbReference>
<comment type="similarity">
    <text evidence="8">Belongs to the AP2/ERF transcription factor family. AP2 subfamily.</text>
</comment>
<dbReference type="PANTHER" id="PTHR32467">
    <property type="entry name" value="AP2-LIKE ETHYLENE-RESPONSIVE TRANSCRIPTION FACTOR"/>
    <property type="match status" value="1"/>
</dbReference>
<keyword evidence="3" id="KW-0805">Transcription regulation</keyword>
<evidence type="ECO:0000256" key="4">
    <source>
        <dbReference type="ARBA" id="ARBA00023125"/>
    </source>
</evidence>
<feature type="compositionally biased region" description="Polar residues" evidence="9">
    <location>
        <begin position="237"/>
        <end position="248"/>
    </location>
</feature>
<evidence type="ECO:0000256" key="6">
    <source>
        <dbReference type="ARBA" id="ARBA00023163"/>
    </source>
</evidence>
<keyword evidence="12" id="KW-1185">Reference proteome</keyword>
<dbReference type="PROSITE" id="PS51257">
    <property type="entry name" value="PROKAR_LIPOPROTEIN"/>
    <property type="match status" value="1"/>
</dbReference>
<name>A0A5J5BST2_9ASTE</name>
<gene>
    <name evidence="11" type="ORF">F0562_019621</name>
</gene>
<evidence type="ECO:0000256" key="9">
    <source>
        <dbReference type="SAM" id="MobiDB-lite"/>
    </source>
</evidence>
<dbReference type="Gene3D" id="3.30.730.10">
    <property type="entry name" value="AP2/ERF domain"/>
    <property type="match status" value="2"/>
</dbReference>
<dbReference type="PRINTS" id="PR00367">
    <property type="entry name" value="ETHRSPELEMNT"/>
</dbReference>
<dbReference type="AlphaFoldDB" id="A0A5J5BST2"/>
<sequence>MKRYPSSSSSSSSSCVESHPNKPKPRKRTKGEKKFTPKKCQSTNSGKRTSIYRGVTRHRWTGKFEAHLWDRSTWSRNQNKRGRQIYLGAYEDEEAAGHTYDLAAIKYWGPNTTLNFPIDTYSKELEQMEKMAKEEYLASLRRRSSGFSRGVSQYRGVARHHHNGRWEARIGRVFGNKYMYLGTFSTEEEAARAYDLAAIKYRGVNAVTNFDISLYTDYLKKMEVPEQDDQPDDQQPTDANSTTETQSPEQHEDQQIAPAIHDSPPTPMVVMDPAVEYEREHPWSFCLDIGFDPFLASNIPLERTSQLPDLFAGRGFENDIEFMFDGPDEFDVSGLLDLDNIDCGVEPSVLLGEEKKGQEPLSSPFSSSSSSSTSLSSPSSSTTTPSGSCKAKSQVSQDC</sequence>
<protein>
    <recommendedName>
        <fullName evidence="10">AP2/ERF domain-containing protein</fullName>
    </recommendedName>
</protein>
<dbReference type="InterPro" id="IPR036955">
    <property type="entry name" value="AP2/ERF_dom_sf"/>
</dbReference>
<keyword evidence="5" id="KW-0010">Activator</keyword>
<evidence type="ECO:0000256" key="7">
    <source>
        <dbReference type="ARBA" id="ARBA00023242"/>
    </source>
</evidence>
<dbReference type="FunFam" id="3.30.730.10:FF:000002">
    <property type="entry name" value="AP2-like ethylene-responsive transcription factor"/>
    <property type="match status" value="1"/>
</dbReference>
<feature type="domain" description="AP2/ERF" evidence="10">
    <location>
        <begin position="153"/>
        <end position="211"/>
    </location>
</feature>
<dbReference type="PANTHER" id="PTHR32467:SF97">
    <property type="entry name" value="ETHYLENE-RESPONSIVE TRANSCRIPTION FACTOR WRI1"/>
    <property type="match status" value="1"/>
</dbReference>
<keyword evidence="4" id="KW-0238">DNA-binding</keyword>
<dbReference type="CDD" id="cd00018">
    <property type="entry name" value="AP2"/>
    <property type="match status" value="2"/>
</dbReference>
<dbReference type="GO" id="GO:0005634">
    <property type="term" value="C:nucleus"/>
    <property type="evidence" value="ECO:0007669"/>
    <property type="project" value="UniProtKB-SubCell"/>
</dbReference>
<feature type="compositionally biased region" description="Low complexity" evidence="9">
    <location>
        <begin position="1"/>
        <end position="14"/>
    </location>
</feature>
<comment type="subcellular location">
    <subcellularLocation>
        <location evidence="1">Nucleus</location>
    </subcellularLocation>
</comment>
<accession>A0A5J5BST2</accession>
<dbReference type="InterPro" id="IPR016177">
    <property type="entry name" value="DNA-bd_dom_sf"/>
</dbReference>
<dbReference type="PROSITE" id="PS51032">
    <property type="entry name" value="AP2_ERF"/>
    <property type="match status" value="2"/>
</dbReference>
<evidence type="ECO:0000313" key="11">
    <source>
        <dbReference type="EMBL" id="KAA8544837.1"/>
    </source>
</evidence>
<evidence type="ECO:0000313" key="12">
    <source>
        <dbReference type="Proteomes" id="UP000325577"/>
    </source>
</evidence>
<dbReference type="GO" id="GO:0003677">
    <property type="term" value="F:DNA binding"/>
    <property type="evidence" value="ECO:0007669"/>
    <property type="project" value="UniProtKB-KW"/>
</dbReference>
<reference evidence="11 12" key="1">
    <citation type="submission" date="2019-09" db="EMBL/GenBank/DDBJ databases">
        <title>A chromosome-level genome assembly of the Chinese tupelo Nyssa sinensis.</title>
        <authorList>
            <person name="Yang X."/>
            <person name="Kang M."/>
            <person name="Yang Y."/>
            <person name="Xiong H."/>
            <person name="Wang M."/>
            <person name="Zhang Z."/>
            <person name="Wang Z."/>
            <person name="Wu H."/>
            <person name="Ma T."/>
            <person name="Liu J."/>
            <person name="Xi Z."/>
        </authorList>
    </citation>
    <scope>NUCLEOTIDE SEQUENCE [LARGE SCALE GENOMIC DNA]</scope>
    <source>
        <strain evidence="11">J267</strain>
        <tissue evidence="11">Leaf</tissue>
    </source>
</reference>
<evidence type="ECO:0000256" key="3">
    <source>
        <dbReference type="ARBA" id="ARBA00023015"/>
    </source>
</evidence>
<proteinExistence type="inferred from homology"/>
<evidence type="ECO:0000256" key="5">
    <source>
        <dbReference type="ARBA" id="ARBA00023159"/>
    </source>
</evidence>
<dbReference type="SMART" id="SM00380">
    <property type="entry name" value="AP2"/>
    <property type="match status" value="2"/>
</dbReference>
<feature type="compositionally biased region" description="Low complexity" evidence="9">
    <location>
        <begin position="360"/>
        <end position="388"/>
    </location>
</feature>
<dbReference type="Proteomes" id="UP000325577">
    <property type="component" value="Linkage Group LG10"/>
</dbReference>
<dbReference type="GO" id="GO:0003700">
    <property type="term" value="F:DNA-binding transcription factor activity"/>
    <property type="evidence" value="ECO:0007669"/>
    <property type="project" value="InterPro"/>
</dbReference>
<feature type="region of interest" description="Disordered" evidence="9">
    <location>
        <begin position="351"/>
        <end position="399"/>
    </location>
</feature>